<accession>A0A2S3U6C4</accession>
<dbReference type="AlphaFoldDB" id="A0A2S3U6C4"/>
<proteinExistence type="predicted"/>
<feature type="compositionally biased region" description="Basic and acidic residues" evidence="1">
    <location>
        <begin position="150"/>
        <end position="159"/>
    </location>
</feature>
<reference evidence="2 3" key="1">
    <citation type="submission" date="2017-06" db="EMBL/GenBank/DDBJ databases">
        <title>Genome sequence of Lactobacillus plantarum subsp. plantarum strain SRCM101258.</title>
        <authorList>
            <person name="Cho S.H."/>
        </authorList>
    </citation>
    <scope>NUCLEOTIDE SEQUENCE [LARGE SCALE GENOMIC DNA]</scope>
    <source>
        <strain evidence="2 3">SRCM101258</strain>
    </source>
</reference>
<organism evidence="2 3">
    <name type="scientific">Lactiplantibacillus plantarum subsp. plantarum</name>
    <dbReference type="NCBI Taxonomy" id="337330"/>
    <lineage>
        <taxon>Bacteria</taxon>
        <taxon>Bacillati</taxon>
        <taxon>Bacillota</taxon>
        <taxon>Bacilli</taxon>
        <taxon>Lactobacillales</taxon>
        <taxon>Lactobacillaceae</taxon>
        <taxon>Lactiplantibacillus</taxon>
    </lineage>
</organism>
<evidence type="ECO:0000313" key="2">
    <source>
        <dbReference type="EMBL" id="POD85212.1"/>
    </source>
</evidence>
<evidence type="ECO:0008006" key="4">
    <source>
        <dbReference type="Google" id="ProtNLM"/>
    </source>
</evidence>
<evidence type="ECO:0000256" key="1">
    <source>
        <dbReference type="SAM" id="MobiDB-lite"/>
    </source>
</evidence>
<feature type="region of interest" description="Disordered" evidence="1">
    <location>
        <begin position="150"/>
        <end position="169"/>
    </location>
</feature>
<evidence type="ECO:0000313" key="3">
    <source>
        <dbReference type="Proteomes" id="UP000236990"/>
    </source>
</evidence>
<protein>
    <recommendedName>
        <fullName evidence="4">Replisome organizer</fullName>
    </recommendedName>
</protein>
<sequence length="267" mass="30567">MAQRRMFSNTITDSDLFMDMPKSAQLLYFHLNMHADDDGFVGNTKSIMRMTGSSDDDLKILLAKQYLIPFENGVTVIKDWHIHNYIRSDRKHPTKYTSELKQLELNEDASYSKLPFGSQVSTNGQPNDGHLVGNCHTEVRLGKDRLGKVSKGKYIEPGKPKPGKAKPARHKYGQYQNVLLTDEQLEKLKSEFPSDWQGRIERVSEYCSMNGKAYKNYLATIRNWAKRDKQGQSQLNQPRKEFGRSGSGRSNGFTLEGREVKDSDQPW</sequence>
<name>A0A2S3U6C4_LACPN</name>
<dbReference type="Proteomes" id="UP000236990">
    <property type="component" value="Unassembled WGS sequence"/>
</dbReference>
<dbReference type="EMBL" id="NKCZ01000096">
    <property type="protein sequence ID" value="POD85212.1"/>
    <property type="molecule type" value="Genomic_DNA"/>
</dbReference>
<feature type="compositionally biased region" description="Basic and acidic residues" evidence="1">
    <location>
        <begin position="256"/>
        <end position="267"/>
    </location>
</feature>
<comment type="caution">
    <text evidence="2">The sequence shown here is derived from an EMBL/GenBank/DDBJ whole genome shotgun (WGS) entry which is preliminary data.</text>
</comment>
<gene>
    <name evidence="2" type="ORF">S101258_01420</name>
</gene>
<feature type="region of interest" description="Disordered" evidence="1">
    <location>
        <begin position="227"/>
        <end position="267"/>
    </location>
</feature>